<feature type="chain" id="PRO_5043269788" evidence="3">
    <location>
        <begin position="16"/>
        <end position="344"/>
    </location>
</feature>
<feature type="transmembrane region" description="Helical" evidence="2">
    <location>
        <begin position="307"/>
        <end position="328"/>
    </location>
</feature>
<dbReference type="AlphaFoldDB" id="A0A9P1BTW8"/>
<evidence type="ECO:0000256" key="1">
    <source>
        <dbReference type="SAM" id="MobiDB-lite"/>
    </source>
</evidence>
<sequence>MKLPWALLLLPLASAELTEEQCGSSILREIRGAEQQAWCCALYGHCRNRTTAPTAPAPSTEVMERRLSQDVIRVGPTIYDCKDGLNNVHLYWDVEKQAHCCAELGMGCPQHAFDCESGYMNWVHGWSPGKKIWCCRKTNRGCPPTTTIKTSTRTTTLTSTFPGCQRTCTLENVEVTCEERIHFASVHTFLGETSPCQLAHALVLRECKGLCDRCPVSRACLGAANVPTSTPRPSTVPKSTSAAGPNRDPFNCQEGLDMWQMVWFPAKQEWCCNHKGLGCPGSEKRILEDWERGHSAPLAPRGFSVSVATWGALASAAAVVAVAAAAALRQRGERHLELQMELLE</sequence>
<evidence type="ECO:0000313" key="6">
    <source>
        <dbReference type="Proteomes" id="UP001152797"/>
    </source>
</evidence>
<dbReference type="Proteomes" id="UP001152797">
    <property type="component" value="Unassembled WGS sequence"/>
</dbReference>
<evidence type="ECO:0000313" key="4">
    <source>
        <dbReference type="EMBL" id="CAI3977936.1"/>
    </source>
</evidence>
<evidence type="ECO:0000256" key="3">
    <source>
        <dbReference type="SAM" id="SignalP"/>
    </source>
</evidence>
<organism evidence="4">
    <name type="scientific">Cladocopium goreaui</name>
    <dbReference type="NCBI Taxonomy" id="2562237"/>
    <lineage>
        <taxon>Eukaryota</taxon>
        <taxon>Sar</taxon>
        <taxon>Alveolata</taxon>
        <taxon>Dinophyceae</taxon>
        <taxon>Suessiales</taxon>
        <taxon>Symbiodiniaceae</taxon>
        <taxon>Cladocopium</taxon>
    </lineage>
</organism>
<feature type="signal peptide" evidence="3">
    <location>
        <begin position="1"/>
        <end position="15"/>
    </location>
</feature>
<gene>
    <name evidence="4" type="ORF">C1SCF055_LOCUS6033</name>
</gene>
<dbReference type="EMBL" id="CAMXCT010000376">
    <property type="protein sequence ID" value="CAI3977936.1"/>
    <property type="molecule type" value="Genomic_DNA"/>
</dbReference>
<evidence type="ECO:0000313" key="5">
    <source>
        <dbReference type="EMBL" id="CAL4765248.1"/>
    </source>
</evidence>
<keyword evidence="2" id="KW-0472">Membrane</keyword>
<proteinExistence type="predicted"/>
<reference evidence="5 6" key="2">
    <citation type="submission" date="2024-05" db="EMBL/GenBank/DDBJ databases">
        <authorList>
            <person name="Chen Y."/>
            <person name="Shah S."/>
            <person name="Dougan E. K."/>
            <person name="Thang M."/>
            <person name="Chan C."/>
        </authorList>
    </citation>
    <scope>NUCLEOTIDE SEQUENCE [LARGE SCALE GENOMIC DNA]</scope>
</reference>
<keyword evidence="2" id="KW-1133">Transmembrane helix</keyword>
<dbReference type="EMBL" id="CAMXCT030000376">
    <property type="protein sequence ID" value="CAL4765248.1"/>
    <property type="molecule type" value="Genomic_DNA"/>
</dbReference>
<name>A0A9P1BTW8_9DINO</name>
<feature type="region of interest" description="Disordered" evidence="1">
    <location>
        <begin position="228"/>
        <end position="247"/>
    </location>
</feature>
<comment type="caution">
    <text evidence="4">The sequence shown here is derived from an EMBL/GenBank/DDBJ whole genome shotgun (WGS) entry which is preliminary data.</text>
</comment>
<evidence type="ECO:0000256" key="2">
    <source>
        <dbReference type="SAM" id="Phobius"/>
    </source>
</evidence>
<dbReference type="OrthoDB" id="423122at2759"/>
<accession>A0A9P1BTW8</accession>
<feature type="compositionally biased region" description="Low complexity" evidence="1">
    <location>
        <begin position="228"/>
        <end position="241"/>
    </location>
</feature>
<keyword evidence="3" id="KW-0732">Signal</keyword>
<reference evidence="4" key="1">
    <citation type="submission" date="2022-10" db="EMBL/GenBank/DDBJ databases">
        <authorList>
            <person name="Chen Y."/>
            <person name="Dougan E. K."/>
            <person name="Chan C."/>
            <person name="Rhodes N."/>
            <person name="Thang M."/>
        </authorList>
    </citation>
    <scope>NUCLEOTIDE SEQUENCE</scope>
</reference>
<keyword evidence="2" id="KW-0812">Transmembrane</keyword>
<keyword evidence="6" id="KW-1185">Reference proteome</keyword>
<dbReference type="EMBL" id="CAMXCT020000376">
    <property type="protein sequence ID" value="CAL1131311.1"/>
    <property type="molecule type" value="Genomic_DNA"/>
</dbReference>
<protein>
    <submittedName>
        <fullName evidence="5">Phosphatidylinositol 4-phosphate 5-kinase-like protein 1</fullName>
    </submittedName>
</protein>